<dbReference type="PANTHER" id="PTHR23028">
    <property type="entry name" value="ACETYLTRANSFERASE"/>
    <property type="match status" value="1"/>
</dbReference>
<proteinExistence type="predicted"/>
<keyword evidence="5" id="KW-1185">Reference proteome</keyword>
<evidence type="ECO:0000256" key="1">
    <source>
        <dbReference type="SAM" id="Phobius"/>
    </source>
</evidence>
<feature type="transmembrane region" description="Helical" evidence="1">
    <location>
        <begin position="188"/>
        <end position="207"/>
    </location>
</feature>
<dbReference type="InterPro" id="IPR043968">
    <property type="entry name" value="SGNH"/>
</dbReference>
<feature type="domain" description="Acyltransferase 3" evidence="2">
    <location>
        <begin position="28"/>
        <end position="356"/>
    </location>
</feature>
<comment type="caution">
    <text evidence="4">The sequence shown here is derived from an EMBL/GenBank/DDBJ whole genome shotgun (WGS) entry which is preliminary data.</text>
</comment>
<feature type="transmembrane region" description="Helical" evidence="1">
    <location>
        <begin position="166"/>
        <end position="181"/>
    </location>
</feature>
<evidence type="ECO:0000313" key="4">
    <source>
        <dbReference type="EMBL" id="NYI94419.1"/>
    </source>
</evidence>
<feature type="transmembrane region" description="Helical" evidence="1">
    <location>
        <begin position="250"/>
        <end position="266"/>
    </location>
</feature>
<protein>
    <submittedName>
        <fullName evidence="4">Peptidoglycan/LPS O-acetylase OafA/YrhL</fullName>
    </submittedName>
</protein>
<evidence type="ECO:0000259" key="2">
    <source>
        <dbReference type="Pfam" id="PF01757"/>
    </source>
</evidence>
<dbReference type="AlphaFoldDB" id="A0A853BGE3"/>
<feature type="transmembrane region" description="Helical" evidence="1">
    <location>
        <begin position="337"/>
        <end position="355"/>
    </location>
</feature>
<dbReference type="InterPro" id="IPR002656">
    <property type="entry name" value="Acyl_transf_3_dom"/>
</dbReference>
<dbReference type="EMBL" id="JACCFO010000001">
    <property type="protein sequence ID" value="NYI94419.1"/>
    <property type="molecule type" value="Genomic_DNA"/>
</dbReference>
<feature type="transmembrane region" description="Helical" evidence="1">
    <location>
        <begin position="51"/>
        <end position="73"/>
    </location>
</feature>
<evidence type="ECO:0000259" key="3">
    <source>
        <dbReference type="Pfam" id="PF19040"/>
    </source>
</evidence>
<dbReference type="GO" id="GO:0016020">
    <property type="term" value="C:membrane"/>
    <property type="evidence" value="ECO:0007669"/>
    <property type="project" value="TreeGrafter"/>
</dbReference>
<keyword evidence="1" id="KW-0812">Transmembrane</keyword>
<dbReference type="InterPro" id="IPR050879">
    <property type="entry name" value="Acyltransferase_3"/>
</dbReference>
<reference evidence="4 5" key="1">
    <citation type="submission" date="2020-07" db="EMBL/GenBank/DDBJ databases">
        <title>Sequencing the genomes of 1000 actinobacteria strains.</title>
        <authorList>
            <person name="Klenk H.-P."/>
        </authorList>
    </citation>
    <scope>NUCLEOTIDE SEQUENCE [LARGE SCALE GENOMIC DNA]</scope>
    <source>
        <strain evidence="4 5">DSM 45927</strain>
    </source>
</reference>
<gene>
    <name evidence="4" type="ORF">HNR12_000696</name>
</gene>
<sequence length="692" mass="74492">MTIDTRSALHRPPSSSAAPAAARRFLPEVQGLRAVAVLLVLIYHVDHDLLPGGYVGVDVFFVISGFLITTLLLREARESGRVSLAGFYVRRVRRILPAAGLVLAVTGALSFVLLPSPRLMDTAMQLAASAFYVENLFLADQAVDYLAAETAASPVQHFWSLAVEEQFYLLWPLLFVGWAALPRRWRRAWTVLAAAAAVLAASFAFSVAMTPDSPQQAYFLPQTRMWELAVGGVLAVVLSRREVPARLRWALGWAGLAAIGAAAWYYSDETAFPGWAAALPVLGAAAVIAAGHNGGRWSTYQVLSSAPARFVGDISYALYLWHWPLIVFTISMTDADTFSPLYGALVVVASVLLAWGTKVAVEDPVRRYGLLRTGRAAAVFAVVSALAVGLIAAGQYARFEGLRSVRFDPVVHVGPSALATSEPEGSPEEPTYPSPVTAADDLPSVYGDGCQASVPETALNPCVYGPEDAETTVAVVGDSHAAHWVPALQRLAEERDWRVHTFTKSSCGFTSATLWLSDKNRDYSECVEYNDAVVEELTGELRPDLVFTSSSTMADLSGAESVAQDRAGIAAGMARLWEPLEEAGSELVVIRDTPKSRPRLPECVARHTRAPGECANTQAEAFAEDDPQLIAAQETDADVTVVDLTDEFCVGGTCPPVIGNVLVYRDSHHLTATYSRLLAPYLEEAAGDTLRV</sequence>
<feature type="transmembrane region" description="Helical" evidence="1">
    <location>
        <begin position="94"/>
        <end position="114"/>
    </location>
</feature>
<organism evidence="4 5">
    <name type="scientific">Streptomonospora nanhaiensis</name>
    <dbReference type="NCBI Taxonomy" id="1323731"/>
    <lineage>
        <taxon>Bacteria</taxon>
        <taxon>Bacillati</taxon>
        <taxon>Actinomycetota</taxon>
        <taxon>Actinomycetes</taxon>
        <taxon>Streptosporangiales</taxon>
        <taxon>Nocardiopsidaceae</taxon>
        <taxon>Streptomonospora</taxon>
    </lineage>
</organism>
<name>A0A853BGE3_9ACTN</name>
<feature type="transmembrane region" description="Helical" evidence="1">
    <location>
        <begin position="376"/>
        <end position="397"/>
    </location>
</feature>
<accession>A0A853BGE3</accession>
<dbReference type="RefSeq" id="WP_308118479.1">
    <property type="nucleotide sequence ID" value="NZ_JACCFO010000001.1"/>
</dbReference>
<evidence type="ECO:0000313" key="5">
    <source>
        <dbReference type="Proteomes" id="UP000575985"/>
    </source>
</evidence>
<keyword evidence="1" id="KW-0472">Membrane</keyword>
<dbReference type="PANTHER" id="PTHR23028:SF53">
    <property type="entry name" value="ACYL_TRANSF_3 DOMAIN-CONTAINING PROTEIN"/>
    <property type="match status" value="1"/>
</dbReference>
<dbReference type="GO" id="GO:0009103">
    <property type="term" value="P:lipopolysaccharide biosynthetic process"/>
    <property type="evidence" value="ECO:0007669"/>
    <property type="project" value="TreeGrafter"/>
</dbReference>
<keyword evidence="1" id="KW-1133">Transmembrane helix</keyword>
<dbReference type="Pfam" id="PF19040">
    <property type="entry name" value="SGNH"/>
    <property type="match status" value="1"/>
</dbReference>
<feature type="transmembrane region" description="Helical" evidence="1">
    <location>
        <begin position="272"/>
        <end position="290"/>
    </location>
</feature>
<dbReference type="Pfam" id="PF01757">
    <property type="entry name" value="Acyl_transf_3"/>
    <property type="match status" value="1"/>
</dbReference>
<feature type="transmembrane region" description="Helical" evidence="1">
    <location>
        <begin position="219"/>
        <end position="238"/>
    </location>
</feature>
<dbReference type="Proteomes" id="UP000575985">
    <property type="component" value="Unassembled WGS sequence"/>
</dbReference>
<dbReference type="GO" id="GO:0016747">
    <property type="term" value="F:acyltransferase activity, transferring groups other than amino-acyl groups"/>
    <property type="evidence" value="ECO:0007669"/>
    <property type="project" value="InterPro"/>
</dbReference>
<feature type="domain" description="SGNH" evidence="3">
    <location>
        <begin position="459"/>
        <end position="683"/>
    </location>
</feature>
<feature type="transmembrane region" description="Helical" evidence="1">
    <location>
        <begin position="310"/>
        <end position="331"/>
    </location>
</feature>